<reference evidence="2 3" key="1">
    <citation type="submission" date="2015-01" db="EMBL/GenBank/DDBJ databases">
        <title>Evolution of Trichinella species and genotypes.</title>
        <authorList>
            <person name="Korhonen P.K."/>
            <person name="Edoardo P."/>
            <person name="Giuseppe L.R."/>
            <person name="Gasser R.B."/>
        </authorList>
    </citation>
    <scope>NUCLEOTIDE SEQUENCE [LARGE SCALE GENOMIC DNA]</scope>
    <source>
        <strain evidence="2">ISS470</strain>
    </source>
</reference>
<gene>
    <name evidence="2" type="ORF">T4D_4158</name>
</gene>
<keyword evidence="1" id="KW-0732">Signal</keyword>
<dbReference type="AlphaFoldDB" id="A0A0V1G4X1"/>
<name>A0A0V1G4X1_TRIPS</name>
<sequence length="64" mass="7509">MVLLLSLKTFLVLMHQLQNVAFKNSCFISAKRSNDDVSLYCVCFESREPMMLQSTDQMMWLIQM</sequence>
<proteinExistence type="predicted"/>
<dbReference type="EMBL" id="JYDT01000006">
    <property type="protein sequence ID" value="KRY92531.1"/>
    <property type="molecule type" value="Genomic_DNA"/>
</dbReference>
<feature type="signal peptide" evidence="1">
    <location>
        <begin position="1"/>
        <end position="22"/>
    </location>
</feature>
<evidence type="ECO:0000256" key="1">
    <source>
        <dbReference type="SAM" id="SignalP"/>
    </source>
</evidence>
<protein>
    <submittedName>
        <fullName evidence="2">Uncharacterized protein</fullName>
    </submittedName>
</protein>
<accession>A0A0V1G4X1</accession>
<organism evidence="2 3">
    <name type="scientific">Trichinella pseudospiralis</name>
    <name type="common">Parasitic roundworm</name>
    <dbReference type="NCBI Taxonomy" id="6337"/>
    <lineage>
        <taxon>Eukaryota</taxon>
        <taxon>Metazoa</taxon>
        <taxon>Ecdysozoa</taxon>
        <taxon>Nematoda</taxon>
        <taxon>Enoplea</taxon>
        <taxon>Dorylaimia</taxon>
        <taxon>Trichinellida</taxon>
        <taxon>Trichinellidae</taxon>
        <taxon>Trichinella</taxon>
    </lineage>
</organism>
<evidence type="ECO:0000313" key="2">
    <source>
        <dbReference type="EMBL" id="KRY92531.1"/>
    </source>
</evidence>
<keyword evidence="3" id="KW-1185">Reference proteome</keyword>
<dbReference type="Proteomes" id="UP000054995">
    <property type="component" value="Unassembled WGS sequence"/>
</dbReference>
<evidence type="ECO:0000313" key="3">
    <source>
        <dbReference type="Proteomes" id="UP000054995"/>
    </source>
</evidence>
<feature type="chain" id="PRO_5006878477" evidence="1">
    <location>
        <begin position="23"/>
        <end position="64"/>
    </location>
</feature>
<comment type="caution">
    <text evidence="2">The sequence shown here is derived from an EMBL/GenBank/DDBJ whole genome shotgun (WGS) entry which is preliminary data.</text>
</comment>